<comment type="similarity">
    <text evidence="3 9">Belongs to the class I-like SAM-binding methyltransferase superfamily. TPMT family.</text>
</comment>
<dbReference type="NCBIfam" id="NF009732">
    <property type="entry name" value="PRK13255.1"/>
    <property type="match status" value="1"/>
</dbReference>
<dbReference type="RefSeq" id="WP_048382297.1">
    <property type="nucleotide sequence ID" value="NZ_FNRS01000001.1"/>
</dbReference>
<feature type="binding site" evidence="9">
    <location>
        <position position="123"/>
    </location>
    <ligand>
        <name>S-adenosyl-L-methionine</name>
        <dbReference type="ChEBI" id="CHEBI:59789"/>
    </ligand>
</feature>
<dbReference type="InterPro" id="IPR008854">
    <property type="entry name" value="TPMT"/>
</dbReference>
<dbReference type="GO" id="GO:0032259">
    <property type="term" value="P:methylation"/>
    <property type="evidence" value="ECO:0007669"/>
    <property type="project" value="UniProtKB-KW"/>
</dbReference>
<evidence type="ECO:0000256" key="7">
    <source>
        <dbReference type="ARBA" id="ARBA00022679"/>
    </source>
</evidence>
<feature type="binding site" evidence="9">
    <location>
        <position position="66"/>
    </location>
    <ligand>
        <name>S-adenosyl-L-methionine</name>
        <dbReference type="ChEBI" id="CHEBI:59789"/>
    </ligand>
</feature>
<evidence type="ECO:0000313" key="13">
    <source>
        <dbReference type="Proteomes" id="UP000183155"/>
    </source>
</evidence>
<dbReference type="EMBL" id="FNRS01000001">
    <property type="protein sequence ID" value="SEB88957.1"/>
    <property type="molecule type" value="Genomic_DNA"/>
</dbReference>
<reference evidence="11 13" key="2">
    <citation type="submission" date="2016-10" db="EMBL/GenBank/DDBJ databases">
        <authorList>
            <person name="Varghese N."/>
            <person name="Submissions S."/>
        </authorList>
    </citation>
    <scope>NUCLEOTIDE SEQUENCE [LARGE SCALE GENOMIC DNA]</scope>
    <source>
        <strain evidence="11 13">BS3652</strain>
    </source>
</reference>
<keyword evidence="6 9" id="KW-0489">Methyltransferase</keyword>
<dbReference type="Proteomes" id="UP000036395">
    <property type="component" value="Unassembled WGS sequence"/>
</dbReference>
<reference evidence="10 12" key="1">
    <citation type="submission" date="2015-02" db="EMBL/GenBank/DDBJ databases">
        <title>Pseudomonas helleri sp. nov. and Pseudomonas weihenstephanensis sp. nov., isolated from raw cows milk.</title>
        <authorList>
            <person name="von Neubeck M."/>
            <person name="Huptas C."/>
            <person name="Wenning M."/>
            <person name="Scherer S."/>
        </authorList>
    </citation>
    <scope>NUCLEOTIDE SEQUENCE [LARGE SCALE GENOMIC DNA]</scope>
    <source>
        <strain evidence="10 12">DSM 21104</strain>
    </source>
</reference>
<organism evidence="10 12">
    <name type="scientific">Pseudomonas taetrolens</name>
    <dbReference type="NCBI Taxonomy" id="47884"/>
    <lineage>
        <taxon>Bacteria</taxon>
        <taxon>Pseudomonadati</taxon>
        <taxon>Pseudomonadota</taxon>
        <taxon>Gammaproteobacteria</taxon>
        <taxon>Pseudomonadales</taxon>
        <taxon>Pseudomonadaceae</taxon>
        <taxon>Pseudomonas</taxon>
    </lineage>
</organism>
<accession>A0A0J6JIZ5</accession>
<keyword evidence="5 9" id="KW-0963">Cytoplasm</keyword>
<dbReference type="FunFam" id="3.40.50.150:FF:000101">
    <property type="entry name" value="Thiopurine S-methyltransferase"/>
    <property type="match status" value="1"/>
</dbReference>
<evidence type="ECO:0000313" key="11">
    <source>
        <dbReference type="EMBL" id="SEB88957.1"/>
    </source>
</evidence>
<evidence type="ECO:0000256" key="4">
    <source>
        <dbReference type="ARBA" id="ARBA00011905"/>
    </source>
</evidence>
<evidence type="ECO:0000256" key="1">
    <source>
        <dbReference type="ARBA" id="ARBA00000903"/>
    </source>
</evidence>
<dbReference type="SUPFAM" id="SSF53335">
    <property type="entry name" value="S-adenosyl-L-methionine-dependent methyltransferases"/>
    <property type="match status" value="1"/>
</dbReference>
<dbReference type="PROSITE" id="PS51585">
    <property type="entry name" value="SAM_MT_TPMT"/>
    <property type="match status" value="1"/>
</dbReference>
<evidence type="ECO:0000313" key="12">
    <source>
        <dbReference type="Proteomes" id="UP000036395"/>
    </source>
</evidence>
<protein>
    <recommendedName>
        <fullName evidence="4 9">Thiopurine S-methyltransferase</fullName>
        <ecNumber evidence="4 9">2.1.1.67</ecNumber>
    </recommendedName>
    <alternativeName>
        <fullName evidence="9">Thiopurine methyltransferase</fullName>
    </alternativeName>
</protein>
<evidence type="ECO:0000256" key="3">
    <source>
        <dbReference type="ARBA" id="ARBA00008145"/>
    </source>
</evidence>
<comment type="caution">
    <text evidence="10">The sequence shown here is derived from an EMBL/GenBank/DDBJ whole genome shotgun (WGS) entry which is preliminary data.</text>
</comment>
<evidence type="ECO:0000256" key="9">
    <source>
        <dbReference type="HAMAP-Rule" id="MF_00812"/>
    </source>
</evidence>
<gene>
    <name evidence="9" type="primary">tpm</name>
    <name evidence="11" type="ORF">SAMN04490203_1383</name>
    <name evidence="10" type="ORF">TU78_14805</name>
</gene>
<dbReference type="STRING" id="47884.SAMN04490203_1383"/>
<evidence type="ECO:0000256" key="5">
    <source>
        <dbReference type="ARBA" id="ARBA00022490"/>
    </source>
</evidence>
<dbReference type="NCBIfam" id="TIGR03840">
    <property type="entry name" value="TMPT_Se_Te"/>
    <property type="match status" value="1"/>
</dbReference>
<dbReference type="EC" id="2.1.1.67" evidence="4 9"/>
<keyword evidence="8 9" id="KW-0949">S-adenosyl-L-methionine</keyword>
<sequence>MQPEFWHDRWSRNQIGFHLEEVNPYLQRHWPALDLAQGGRVLVPLCGKSLDLSWLASTGYEVMGIELSQTAVECFFTEQQVTPQVRQQGAFTVYEAGPVTIWCGDFFALGAADVADCVGIYDRAAIIALPPEMREAYAQHLSRILPQGCKGLLITLDYEQSEMKGPPFSVPDAEVQRLLGPAWALAIIEQPDILGQSWKFLKGGATRLVERVYRLQKTA</sequence>
<dbReference type="PATRIC" id="fig|47884.3.peg.3429"/>
<feature type="binding site" evidence="9">
    <location>
        <position position="45"/>
    </location>
    <ligand>
        <name>S-adenosyl-L-methionine</name>
        <dbReference type="ChEBI" id="CHEBI:59789"/>
    </ligand>
</feature>
<dbReference type="Gene3D" id="3.40.50.150">
    <property type="entry name" value="Vaccinia Virus protein VP39"/>
    <property type="match status" value="1"/>
</dbReference>
<evidence type="ECO:0000256" key="2">
    <source>
        <dbReference type="ARBA" id="ARBA00004496"/>
    </source>
</evidence>
<evidence type="ECO:0000256" key="6">
    <source>
        <dbReference type="ARBA" id="ARBA00022603"/>
    </source>
</evidence>
<dbReference type="GO" id="GO:0008119">
    <property type="term" value="F:thiopurine S-methyltransferase activity"/>
    <property type="evidence" value="ECO:0007669"/>
    <property type="project" value="UniProtKB-UniRule"/>
</dbReference>
<keyword evidence="7 9" id="KW-0808">Transferase</keyword>
<proteinExistence type="inferred from homology"/>
<dbReference type="OrthoDB" id="9778208at2"/>
<dbReference type="PIRSF" id="PIRSF023956">
    <property type="entry name" value="Thiopurine_S-methyltransferase"/>
    <property type="match status" value="1"/>
</dbReference>
<dbReference type="InterPro" id="IPR029063">
    <property type="entry name" value="SAM-dependent_MTases_sf"/>
</dbReference>
<comment type="subcellular location">
    <subcellularLocation>
        <location evidence="2 9">Cytoplasm</location>
    </subcellularLocation>
</comment>
<dbReference type="GO" id="GO:0005737">
    <property type="term" value="C:cytoplasm"/>
    <property type="evidence" value="ECO:0007669"/>
    <property type="project" value="UniProtKB-SubCell"/>
</dbReference>
<keyword evidence="13" id="KW-1185">Reference proteome</keyword>
<dbReference type="PANTHER" id="PTHR10259">
    <property type="entry name" value="THIOPURINE S-METHYLTRANSFERASE"/>
    <property type="match status" value="1"/>
</dbReference>
<dbReference type="EMBL" id="JYLA01000006">
    <property type="protein sequence ID" value="KMM83747.1"/>
    <property type="molecule type" value="Genomic_DNA"/>
</dbReference>
<dbReference type="Proteomes" id="UP000183155">
    <property type="component" value="Unassembled WGS sequence"/>
</dbReference>
<dbReference type="Pfam" id="PF05724">
    <property type="entry name" value="TPMT"/>
    <property type="match status" value="1"/>
</dbReference>
<evidence type="ECO:0000313" key="10">
    <source>
        <dbReference type="EMBL" id="KMM83747.1"/>
    </source>
</evidence>
<dbReference type="PANTHER" id="PTHR10259:SF11">
    <property type="entry name" value="THIOPURINE S-METHYLTRANSFERASE"/>
    <property type="match status" value="1"/>
</dbReference>
<dbReference type="InterPro" id="IPR025835">
    <property type="entry name" value="Thiopurine_S-MeTrfase"/>
</dbReference>
<dbReference type="GO" id="GO:0010038">
    <property type="term" value="P:response to metal ion"/>
    <property type="evidence" value="ECO:0007669"/>
    <property type="project" value="InterPro"/>
</dbReference>
<comment type="catalytic activity">
    <reaction evidence="1 9">
        <text>S-adenosyl-L-methionine + a thiopurine = S-adenosyl-L-homocysteine + a thiopurine S-methylether.</text>
        <dbReference type="EC" id="2.1.1.67"/>
    </reaction>
</comment>
<evidence type="ECO:0000256" key="8">
    <source>
        <dbReference type="ARBA" id="ARBA00022691"/>
    </source>
</evidence>
<feature type="binding site" evidence="9">
    <location>
        <position position="10"/>
    </location>
    <ligand>
        <name>S-adenosyl-L-methionine</name>
        <dbReference type="ChEBI" id="CHEBI:59789"/>
    </ligand>
</feature>
<dbReference type="AlphaFoldDB" id="A0A0J6JIZ5"/>
<dbReference type="HAMAP" id="MF_00812">
    <property type="entry name" value="Thiopur_methtran"/>
    <property type="match status" value="1"/>
</dbReference>
<dbReference type="InterPro" id="IPR022474">
    <property type="entry name" value="Thiopur_S-MeTfrase_Se/Te_detox"/>
</dbReference>
<name>A0A0J6JIZ5_PSETA</name>